<dbReference type="InterPro" id="IPR036412">
    <property type="entry name" value="HAD-like_sf"/>
</dbReference>
<feature type="binding site" evidence="11">
    <location>
        <position position="183"/>
    </location>
    <ligand>
        <name>alpha-D-mannose 1-phosphate</name>
        <dbReference type="ChEBI" id="CHEBI:58409"/>
    </ligand>
</feature>
<dbReference type="EC" id="5.4.2.8" evidence="5 13"/>
<evidence type="ECO:0000256" key="5">
    <source>
        <dbReference type="ARBA" id="ARBA00012730"/>
    </source>
</evidence>
<evidence type="ECO:0000256" key="10">
    <source>
        <dbReference type="PIRSR" id="PIRSR605002-1"/>
    </source>
</evidence>
<comment type="catalytic activity">
    <reaction evidence="13">
        <text>alpha-D-mannose 1-phosphate = D-mannose 6-phosphate</text>
        <dbReference type="Rhea" id="RHEA:11140"/>
        <dbReference type="ChEBI" id="CHEBI:58409"/>
        <dbReference type="ChEBI" id="CHEBI:58735"/>
        <dbReference type="EC" id="5.4.2.8"/>
    </reaction>
</comment>
<proteinExistence type="inferred from homology"/>
<evidence type="ECO:0000256" key="1">
    <source>
        <dbReference type="ARBA" id="ARBA00004496"/>
    </source>
</evidence>
<evidence type="ECO:0000313" key="15">
    <source>
        <dbReference type="Proteomes" id="UP001153620"/>
    </source>
</evidence>
<dbReference type="Gene3D" id="3.30.1240.20">
    <property type="match status" value="1"/>
</dbReference>
<dbReference type="InterPro" id="IPR005002">
    <property type="entry name" value="PMM"/>
</dbReference>
<feature type="binding site" evidence="12">
    <location>
        <position position="224"/>
    </location>
    <ligand>
        <name>Mg(2+)</name>
        <dbReference type="ChEBI" id="CHEBI:18420"/>
        <label>1</label>
    </ligand>
</feature>
<feature type="binding site" evidence="11">
    <location>
        <position position="185"/>
    </location>
    <ligand>
        <name>alpha-D-mannose 1-phosphate</name>
        <dbReference type="ChEBI" id="CHEBI:58409"/>
    </ligand>
</feature>
<keyword evidence="9 13" id="KW-0413">Isomerase</keyword>
<dbReference type="PANTHER" id="PTHR10466">
    <property type="entry name" value="PHOSPHOMANNOMUTASE"/>
    <property type="match status" value="1"/>
</dbReference>
<dbReference type="GO" id="GO:0004615">
    <property type="term" value="F:phosphomannomutase activity"/>
    <property type="evidence" value="ECO:0007669"/>
    <property type="project" value="UniProtKB-EC"/>
</dbReference>
<dbReference type="SFLD" id="SFLDS00003">
    <property type="entry name" value="Haloacid_Dehalogenase"/>
    <property type="match status" value="1"/>
</dbReference>
<comment type="function">
    <text evidence="13">Involved in the synthesis of the GDP-mannose and dolichol-phosphate-mannose required for a number of critical mannosyl transfer reactions.</text>
</comment>
<reference evidence="14" key="2">
    <citation type="submission" date="2022-10" db="EMBL/GenBank/DDBJ databases">
        <authorList>
            <consortium name="ENA_rothamsted_submissions"/>
            <consortium name="culmorum"/>
            <person name="King R."/>
        </authorList>
    </citation>
    <scope>NUCLEOTIDE SEQUENCE</scope>
</reference>
<evidence type="ECO:0000256" key="6">
    <source>
        <dbReference type="ARBA" id="ARBA00022490"/>
    </source>
</evidence>
<feature type="binding site" evidence="11">
    <location>
        <position position="127"/>
    </location>
    <ligand>
        <name>alpha-D-mannose 1-phosphate</name>
        <dbReference type="ChEBI" id="CHEBI:58409"/>
    </ligand>
</feature>
<dbReference type="GO" id="GO:0009298">
    <property type="term" value="P:GDP-mannose biosynthetic process"/>
    <property type="evidence" value="ECO:0007669"/>
    <property type="project" value="InterPro"/>
</dbReference>
<comment type="cofactor">
    <cofactor evidence="12">
        <name>Mg(2+)</name>
        <dbReference type="ChEBI" id="CHEBI:18420"/>
    </cofactor>
</comment>
<evidence type="ECO:0000256" key="2">
    <source>
        <dbReference type="ARBA" id="ARBA00004699"/>
    </source>
</evidence>
<dbReference type="Proteomes" id="UP001153620">
    <property type="component" value="Chromosome 2"/>
</dbReference>
<evidence type="ECO:0000256" key="7">
    <source>
        <dbReference type="ARBA" id="ARBA00022723"/>
    </source>
</evidence>
<dbReference type="InterPro" id="IPR006379">
    <property type="entry name" value="HAD-SF_hydro_IIB"/>
</dbReference>
<dbReference type="InterPro" id="IPR043169">
    <property type="entry name" value="PMM_cap"/>
</dbReference>
<feature type="binding site" evidence="11">
    <location>
        <position position="138"/>
    </location>
    <ligand>
        <name>alpha-D-mannose 1-phosphate</name>
        <dbReference type="ChEBI" id="CHEBI:58409"/>
    </ligand>
</feature>
<dbReference type="GO" id="GO:0046872">
    <property type="term" value="F:metal ion binding"/>
    <property type="evidence" value="ECO:0007669"/>
    <property type="project" value="UniProtKB-KW"/>
</dbReference>
<evidence type="ECO:0000256" key="12">
    <source>
        <dbReference type="PIRSR" id="PIRSR605002-3"/>
    </source>
</evidence>
<keyword evidence="7 12" id="KW-0479">Metal-binding</keyword>
<dbReference type="SFLD" id="SFLDF00445">
    <property type="entry name" value="alpha-phosphomannomutase"/>
    <property type="match status" value="1"/>
</dbReference>
<dbReference type="GO" id="GO:0006013">
    <property type="term" value="P:mannose metabolic process"/>
    <property type="evidence" value="ECO:0007669"/>
    <property type="project" value="TreeGrafter"/>
</dbReference>
<evidence type="ECO:0000256" key="4">
    <source>
        <dbReference type="ARBA" id="ARBA00011738"/>
    </source>
</evidence>
<comment type="subunit">
    <text evidence="4 13">Homodimer.</text>
</comment>
<gene>
    <name evidence="14" type="ORF">CHIRRI_LOCUS8728</name>
</gene>
<comment type="subcellular location">
    <subcellularLocation>
        <location evidence="1 13">Cytoplasm</location>
    </subcellularLocation>
</comment>
<dbReference type="EMBL" id="OU895878">
    <property type="protein sequence ID" value="CAG9805861.1"/>
    <property type="molecule type" value="Genomic_DNA"/>
</dbReference>
<dbReference type="Pfam" id="PF03332">
    <property type="entry name" value="PMM"/>
    <property type="match status" value="1"/>
</dbReference>
<dbReference type="GO" id="GO:0006487">
    <property type="term" value="P:protein N-linked glycosylation"/>
    <property type="evidence" value="ECO:0007669"/>
    <property type="project" value="TreeGrafter"/>
</dbReference>
<dbReference type="CDD" id="cd02585">
    <property type="entry name" value="HAD_PMM"/>
    <property type="match status" value="1"/>
</dbReference>
<evidence type="ECO:0000313" key="14">
    <source>
        <dbReference type="EMBL" id="CAG9805861.1"/>
    </source>
</evidence>
<feature type="binding site" evidence="12">
    <location>
        <position position="229"/>
    </location>
    <ligand>
        <name>Mg(2+)</name>
        <dbReference type="ChEBI" id="CHEBI:18420"/>
        <label>1</label>
    </ligand>
</feature>
<feature type="active site" description="Proton donor/acceptor" evidence="10">
    <location>
        <position position="16"/>
    </location>
</feature>
<feature type="binding site" evidence="11">
    <location>
        <position position="145"/>
    </location>
    <ligand>
        <name>alpha-D-mannose 1-phosphate</name>
        <dbReference type="ChEBI" id="CHEBI:58409"/>
    </ligand>
</feature>
<dbReference type="Gene3D" id="3.40.50.1000">
    <property type="entry name" value="HAD superfamily/HAD-like"/>
    <property type="match status" value="1"/>
</dbReference>
<organism evidence="14 15">
    <name type="scientific">Chironomus riparius</name>
    <dbReference type="NCBI Taxonomy" id="315576"/>
    <lineage>
        <taxon>Eukaryota</taxon>
        <taxon>Metazoa</taxon>
        <taxon>Ecdysozoa</taxon>
        <taxon>Arthropoda</taxon>
        <taxon>Hexapoda</taxon>
        <taxon>Insecta</taxon>
        <taxon>Pterygota</taxon>
        <taxon>Neoptera</taxon>
        <taxon>Endopterygota</taxon>
        <taxon>Diptera</taxon>
        <taxon>Nematocera</taxon>
        <taxon>Chironomoidea</taxon>
        <taxon>Chironomidae</taxon>
        <taxon>Chironominae</taxon>
        <taxon>Chironomus</taxon>
    </lineage>
</organism>
<evidence type="ECO:0000256" key="11">
    <source>
        <dbReference type="PIRSR" id="PIRSR605002-2"/>
    </source>
</evidence>
<dbReference type="PANTHER" id="PTHR10466:SF0">
    <property type="entry name" value="PHOSPHOMANNOMUTASE"/>
    <property type="match status" value="1"/>
</dbReference>
<feature type="binding site" evidence="12">
    <location>
        <position position="212"/>
    </location>
    <ligand>
        <name>Mg(2+)</name>
        <dbReference type="ChEBI" id="CHEBI:18420"/>
        <label>1</label>
    </ligand>
</feature>
<feature type="active site" description="Nucleophile" evidence="10">
    <location>
        <position position="14"/>
    </location>
</feature>
<evidence type="ECO:0000256" key="13">
    <source>
        <dbReference type="RuleBase" id="RU361118"/>
    </source>
</evidence>
<comment type="similarity">
    <text evidence="3 13">Belongs to the eukaryotic PMM family.</text>
</comment>
<evidence type="ECO:0000256" key="8">
    <source>
        <dbReference type="ARBA" id="ARBA00022842"/>
    </source>
</evidence>
<dbReference type="GO" id="GO:0005829">
    <property type="term" value="C:cytosol"/>
    <property type="evidence" value="ECO:0007669"/>
    <property type="project" value="TreeGrafter"/>
</dbReference>
<dbReference type="SFLD" id="SFLDG01143">
    <property type="entry name" value="C2.B.3:_Phosphomannomutase_Lik"/>
    <property type="match status" value="1"/>
</dbReference>
<dbReference type="NCBIfam" id="TIGR01484">
    <property type="entry name" value="HAD-SF-IIB"/>
    <property type="match status" value="1"/>
</dbReference>
<feature type="binding site" evidence="12">
    <location>
        <position position="226"/>
    </location>
    <ligand>
        <name>Mg(2+)</name>
        <dbReference type="ChEBI" id="CHEBI:18420"/>
        <label>1</label>
    </ligand>
</feature>
<feature type="binding site" evidence="12">
    <location>
        <position position="14"/>
    </location>
    <ligand>
        <name>Mg(2+)</name>
        <dbReference type="ChEBI" id="CHEBI:18420"/>
        <label>1</label>
    </ligand>
</feature>
<keyword evidence="8 12" id="KW-0460">Magnesium</keyword>
<protein>
    <recommendedName>
        <fullName evidence="5 13">Phosphomannomutase</fullName>
        <ecNumber evidence="5 13">5.4.2.8</ecNumber>
    </recommendedName>
</protein>
<evidence type="ECO:0000256" key="9">
    <source>
        <dbReference type="ARBA" id="ARBA00023235"/>
    </source>
</evidence>
<dbReference type="InterPro" id="IPR023214">
    <property type="entry name" value="HAD_sf"/>
</dbReference>
<feature type="binding site" evidence="11">
    <location>
        <position position="23"/>
    </location>
    <ligand>
        <name>alpha-D-mannose 1-phosphate</name>
        <dbReference type="ChEBI" id="CHEBI:58409"/>
    </ligand>
</feature>
<accession>A0A9N9S0B9</accession>
<evidence type="ECO:0000256" key="3">
    <source>
        <dbReference type="ARBA" id="ARBA00009736"/>
    </source>
</evidence>
<keyword evidence="15" id="KW-1185">Reference proteome</keyword>
<sequence>MSSLNREEILLLFDVDGTLTPARKTIEKEFEEFLYTKVKSKATIGVVSGSDLAKIKEQLNGDSLVDNFDYVFPENGLVFIKNGVEISKQSIQKHLGEANIKRLINFCLHYIADLDIPIKRGTFIDFRNGMINICPIGRQCTYEERLVFNKYDDEHQVRIKMVEALKKEFADVDITFAIGGQISIDAFPNEWDKRYSLHHVGTNFKEIHFFGDKTSIGGNDHEIFADPRTIGHTVVDPKDTERQLAELLNL</sequence>
<dbReference type="OrthoDB" id="10264771at2759"/>
<dbReference type="FunFam" id="3.30.1240.20:FF:000001">
    <property type="entry name" value="Phosphomannomutase"/>
    <property type="match status" value="1"/>
</dbReference>
<dbReference type="SUPFAM" id="SSF56784">
    <property type="entry name" value="HAD-like"/>
    <property type="match status" value="1"/>
</dbReference>
<comment type="pathway">
    <text evidence="2 13">Nucleotide-sugar biosynthesis; GDP-alpha-D-mannose biosynthesis; alpha-D-mannose 1-phosphate from D-fructose 6-phosphate: step 2/2.</text>
</comment>
<feature type="binding site" evidence="12">
    <location>
        <position position="16"/>
    </location>
    <ligand>
        <name>Mg(2+)</name>
        <dbReference type="ChEBI" id="CHEBI:18420"/>
        <label>1</label>
    </ligand>
</feature>
<dbReference type="SFLD" id="SFLDG01140">
    <property type="entry name" value="C2.B:_Phosphomannomutase_and_P"/>
    <property type="match status" value="1"/>
</dbReference>
<dbReference type="AlphaFoldDB" id="A0A9N9S0B9"/>
<name>A0A9N9S0B9_9DIPT</name>
<keyword evidence="6 13" id="KW-0963">Cytoplasm</keyword>
<reference evidence="14" key="1">
    <citation type="submission" date="2022-01" db="EMBL/GenBank/DDBJ databases">
        <authorList>
            <person name="King R."/>
        </authorList>
    </citation>
    <scope>NUCLEOTIDE SEQUENCE</scope>
</reference>